<organism evidence="11 12">
    <name type="scientific">Nocardioides yefusunii</name>
    <dbReference type="NCBI Taxonomy" id="2500546"/>
    <lineage>
        <taxon>Bacteria</taxon>
        <taxon>Bacillati</taxon>
        <taxon>Actinomycetota</taxon>
        <taxon>Actinomycetes</taxon>
        <taxon>Propionibacteriales</taxon>
        <taxon>Nocardioidaceae</taxon>
        <taxon>Nocardioides</taxon>
    </lineage>
</organism>
<dbReference type="EC" id="3.2.1.-" evidence="9"/>
<sequence length="358" mass="37047">MKWLARSAGAVLLSASLGVFQGCSSETRPTVPAQVGQEDPRASMGNPVWGARSWSTPLDRVTPTAVPVVRGNPFADAAPFLDEYTSVADAAHAVTGPRADVQLLERLAEVPTASWLLPEAYPVGAVGAHVESLVFSAQKQGTIAVFVVYGVPGRDCIDSHSSGGTTAADYPTWIREISDAAGHGSVVILEPDALASLGSCSGDEERVTLLRDAVEVLSQGPVTYVDAGHSRWQSSATMISRLRQVGVEKVRGFALNVANYGAESAERAYGSAVSQALGGSHFVVDTGRAGGAGPGRGWCNPAGQAVGALPGRVDDGSAMDARLWVKPPGESDGECGGGPAAGQFWAERALELVRAAGW</sequence>
<comment type="caution">
    <text evidence="11">The sequence shown here is derived from an EMBL/GenBank/DDBJ whole genome shotgun (WGS) entry which is preliminary data.</text>
</comment>
<keyword evidence="6 9" id="KW-0326">Glycosidase</keyword>
<evidence type="ECO:0000256" key="9">
    <source>
        <dbReference type="RuleBase" id="RU361186"/>
    </source>
</evidence>
<evidence type="ECO:0000256" key="6">
    <source>
        <dbReference type="ARBA" id="ARBA00023295"/>
    </source>
</evidence>
<dbReference type="RefSeq" id="WP_128220062.1">
    <property type="nucleotide sequence ID" value="NZ_CP034929.1"/>
</dbReference>
<evidence type="ECO:0000256" key="3">
    <source>
        <dbReference type="ARBA" id="ARBA00023001"/>
    </source>
</evidence>
<name>A0ABW1QVT8_9ACTN</name>
<dbReference type="Proteomes" id="UP001596098">
    <property type="component" value="Unassembled WGS sequence"/>
</dbReference>
<protein>
    <recommendedName>
        <fullName evidence="9">Glucanase</fullName>
        <ecNumber evidence="9">3.2.1.-</ecNumber>
    </recommendedName>
</protein>
<feature type="region of interest" description="Disordered" evidence="10">
    <location>
        <begin position="27"/>
        <end position="46"/>
    </location>
</feature>
<keyword evidence="1 9" id="KW-0732">Signal</keyword>
<dbReference type="PROSITE" id="PS51257">
    <property type="entry name" value="PROKAR_LIPOPROTEIN"/>
    <property type="match status" value="1"/>
</dbReference>
<dbReference type="Gene3D" id="3.20.20.40">
    <property type="entry name" value="1, 4-beta cellobiohydrolase"/>
    <property type="match status" value="1"/>
</dbReference>
<keyword evidence="12" id="KW-1185">Reference proteome</keyword>
<evidence type="ECO:0000256" key="4">
    <source>
        <dbReference type="ARBA" id="ARBA00023157"/>
    </source>
</evidence>
<dbReference type="PRINTS" id="PR00733">
    <property type="entry name" value="GLHYDRLASE6"/>
</dbReference>
<feature type="active site" description="Proton donor" evidence="8">
    <location>
        <position position="192"/>
    </location>
</feature>
<keyword evidence="2 9" id="KW-0378">Hydrolase</keyword>
<feature type="chain" id="PRO_5044981618" description="Glucanase" evidence="9">
    <location>
        <begin position="22"/>
        <end position="358"/>
    </location>
</feature>
<evidence type="ECO:0000256" key="7">
    <source>
        <dbReference type="ARBA" id="ARBA00023326"/>
    </source>
</evidence>
<dbReference type="EMBL" id="JBHSQI010000004">
    <property type="protein sequence ID" value="MFC6153641.1"/>
    <property type="molecule type" value="Genomic_DNA"/>
</dbReference>
<evidence type="ECO:0000256" key="8">
    <source>
        <dbReference type="PROSITE-ProRule" id="PRU10057"/>
    </source>
</evidence>
<dbReference type="GO" id="GO:0016787">
    <property type="term" value="F:hydrolase activity"/>
    <property type="evidence" value="ECO:0007669"/>
    <property type="project" value="UniProtKB-KW"/>
</dbReference>
<comment type="similarity">
    <text evidence="9">Belongs to the glycosyl hydrolase family 6.</text>
</comment>
<reference evidence="12" key="1">
    <citation type="journal article" date="2019" name="Int. J. Syst. Evol. Microbiol.">
        <title>The Global Catalogue of Microorganisms (GCM) 10K type strain sequencing project: providing services to taxonomists for standard genome sequencing and annotation.</title>
        <authorList>
            <consortium name="The Broad Institute Genomics Platform"/>
            <consortium name="The Broad Institute Genome Sequencing Center for Infectious Disease"/>
            <person name="Wu L."/>
            <person name="Ma J."/>
        </authorList>
    </citation>
    <scope>NUCLEOTIDE SEQUENCE [LARGE SCALE GENOMIC DNA]</scope>
    <source>
        <strain evidence="12">DFY28</strain>
    </source>
</reference>
<evidence type="ECO:0000313" key="12">
    <source>
        <dbReference type="Proteomes" id="UP001596098"/>
    </source>
</evidence>
<dbReference type="PANTHER" id="PTHR34876">
    <property type="match status" value="1"/>
</dbReference>
<dbReference type="Pfam" id="PF01341">
    <property type="entry name" value="Glyco_hydro_6"/>
    <property type="match status" value="1"/>
</dbReference>
<dbReference type="InterPro" id="IPR016288">
    <property type="entry name" value="Beta_cellobiohydrolase"/>
</dbReference>
<evidence type="ECO:0000256" key="5">
    <source>
        <dbReference type="ARBA" id="ARBA00023277"/>
    </source>
</evidence>
<keyword evidence="5 9" id="KW-0119">Carbohydrate metabolism</keyword>
<evidence type="ECO:0000313" key="11">
    <source>
        <dbReference type="EMBL" id="MFC6153641.1"/>
    </source>
</evidence>
<keyword evidence="3 9" id="KW-0136">Cellulose degradation</keyword>
<evidence type="ECO:0000256" key="2">
    <source>
        <dbReference type="ARBA" id="ARBA00022801"/>
    </source>
</evidence>
<dbReference type="PIRSF" id="PIRSF001100">
    <property type="entry name" value="Beta_cellobiohydrolase"/>
    <property type="match status" value="1"/>
</dbReference>
<proteinExistence type="inferred from homology"/>
<dbReference type="InterPro" id="IPR036434">
    <property type="entry name" value="Beta_cellobiohydrolase_sf"/>
</dbReference>
<dbReference type="InterPro" id="IPR001524">
    <property type="entry name" value="Glyco_hydro_6_CS"/>
</dbReference>
<dbReference type="PANTHER" id="PTHR34876:SF4">
    <property type="entry name" value="1,4-BETA-D-GLUCAN CELLOBIOHYDROLASE C-RELATED"/>
    <property type="match status" value="1"/>
</dbReference>
<feature type="signal peptide" evidence="9">
    <location>
        <begin position="1"/>
        <end position="21"/>
    </location>
</feature>
<keyword evidence="4" id="KW-1015">Disulfide bond</keyword>
<dbReference type="SUPFAM" id="SSF51989">
    <property type="entry name" value="Glycosyl hydrolases family 6, cellulases"/>
    <property type="match status" value="1"/>
</dbReference>
<accession>A0ABW1QVT8</accession>
<evidence type="ECO:0000256" key="1">
    <source>
        <dbReference type="ARBA" id="ARBA00022729"/>
    </source>
</evidence>
<dbReference type="PROSITE" id="PS00656">
    <property type="entry name" value="GLYCOSYL_HYDROL_F6_2"/>
    <property type="match status" value="1"/>
</dbReference>
<evidence type="ECO:0000256" key="10">
    <source>
        <dbReference type="SAM" id="MobiDB-lite"/>
    </source>
</evidence>
<gene>
    <name evidence="11" type="ORF">ACFPWU_08200</name>
</gene>
<keyword evidence="7 9" id="KW-0624">Polysaccharide degradation</keyword>